<gene>
    <name evidence="1" type="ORF">SEMRO_1403_G269640.1</name>
</gene>
<dbReference type="AlphaFoldDB" id="A0A9N8HS65"/>
<proteinExistence type="predicted"/>
<organism evidence="1 2">
    <name type="scientific">Seminavis robusta</name>
    <dbReference type="NCBI Taxonomy" id="568900"/>
    <lineage>
        <taxon>Eukaryota</taxon>
        <taxon>Sar</taxon>
        <taxon>Stramenopiles</taxon>
        <taxon>Ochrophyta</taxon>
        <taxon>Bacillariophyta</taxon>
        <taxon>Bacillariophyceae</taxon>
        <taxon>Bacillariophycidae</taxon>
        <taxon>Naviculales</taxon>
        <taxon>Naviculaceae</taxon>
        <taxon>Seminavis</taxon>
    </lineage>
</organism>
<dbReference type="EMBL" id="CAICTM010001401">
    <property type="protein sequence ID" value="CAB9523317.1"/>
    <property type="molecule type" value="Genomic_DNA"/>
</dbReference>
<sequence>MPSQRDKKKKKFGFNATAKSTEHQRGDVVYELVETMSVVKLEQLIADSVGCDRRNAALIILRDMAFAFGVESTGTEHWPKSHEAFRLVVDFIYQIRDEMTQKPSFRAAVKCYKEWGVWWSSDGKHIWDLERVIHILSLLDFKEPQLETDDLEEEANGSLWQLDELLLVPKTIMPKLPEIVEVVAIAGKHSGASTNHILQMAQLRLAKDQNPDAFGQSIPGLECRHVNGQVRYFLSEEEGYDDPILTGHLRKSSYQVAFRVLQRMVYLCEWRTWPTNLQCTTLALKVCDCNTSKHQELLDIWNSLGVCRIPKRAATSTDPSWNHDRIQQLLSNSQVARHLQMSVTSILRNLPTLSSSSLEDHS</sequence>
<evidence type="ECO:0000313" key="1">
    <source>
        <dbReference type="EMBL" id="CAB9523317.1"/>
    </source>
</evidence>
<reference evidence="1" key="1">
    <citation type="submission" date="2020-06" db="EMBL/GenBank/DDBJ databases">
        <authorList>
            <consortium name="Plant Systems Biology data submission"/>
        </authorList>
    </citation>
    <scope>NUCLEOTIDE SEQUENCE</scope>
    <source>
        <strain evidence="1">D6</strain>
    </source>
</reference>
<comment type="caution">
    <text evidence="1">The sequence shown here is derived from an EMBL/GenBank/DDBJ whole genome shotgun (WGS) entry which is preliminary data.</text>
</comment>
<keyword evidence="2" id="KW-1185">Reference proteome</keyword>
<evidence type="ECO:0000313" key="2">
    <source>
        <dbReference type="Proteomes" id="UP001153069"/>
    </source>
</evidence>
<protein>
    <submittedName>
        <fullName evidence="1">Uncharacterized protein</fullName>
    </submittedName>
</protein>
<accession>A0A9N8HS65</accession>
<dbReference type="Proteomes" id="UP001153069">
    <property type="component" value="Unassembled WGS sequence"/>
</dbReference>
<name>A0A9N8HS65_9STRA</name>